<dbReference type="PROSITE" id="PS00080">
    <property type="entry name" value="MULTICOPPER_OXIDASE2"/>
    <property type="match status" value="1"/>
</dbReference>
<evidence type="ECO:0000259" key="2">
    <source>
        <dbReference type="Pfam" id="PF07731"/>
    </source>
</evidence>
<reference evidence="3 4" key="1">
    <citation type="submission" date="2021-03" db="EMBL/GenBank/DDBJ databases">
        <title>Whole genome sequence of Jiella sp. MQZ13P-4.</title>
        <authorList>
            <person name="Tuo L."/>
        </authorList>
    </citation>
    <scope>NUCLEOTIDE SEQUENCE [LARGE SCALE GENOMIC DNA]</scope>
    <source>
        <strain evidence="3 4">MQZ13P-4</strain>
    </source>
</reference>
<dbReference type="InterPro" id="IPR008972">
    <property type="entry name" value="Cupredoxin"/>
</dbReference>
<evidence type="ECO:0000313" key="4">
    <source>
        <dbReference type="Proteomes" id="UP000664288"/>
    </source>
</evidence>
<gene>
    <name evidence="3" type="ORF">J1C47_12005</name>
</gene>
<protein>
    <submittedName>
        <fullName evidence="3">Multicopper oxidase domain-containing protein</fullName>
    </submittedName>
</protein>
<dbReference type="Pfam" id="PF07731">
    <property type="entry name" value="Cu-oxidase_2"/>
    <property type="match status" value="1"/>
</dbReference>
<dbReference type="Proteomes" id="UP000664288">
    <property type="component" value="Unassembled WGS sequence"/>
</dbReference>
<dbReference type="EMBL" id="JAFMPY010000010">
    <property type="protein sequence ID" value="MBO0904367.1"/>
    <property type="molecule type" value="Genomic_DNA"/>
</dbReference>
<accession>A0ABS3J3X4</accession>
<keyword evidence="4" id="KW-1185">Reference proteome</keyword>
<feature type="domain" description="Plastocyanin-like" evidence="2">
    <location>
        <begin position="491"/>
        <end position="514"/>
    </location>
</feature>
<evidence type="ECO:0000256" key="1">
    <source>
        <dbReference type="ARBA" id="ARBA00022723"/>
    </source>
</evidence>
<organism evidence="3 4">
    <name type="scientific">Jiella sonneratiae</name>
    <dbReference type="NCBI Taxonomy" id="2816856"/>
    <lineage>
        <taxon>Bacteria</taxon>
        <taxon>Pseudomonadati</taxon>
        <taxon>Pseudomonadota</taxon>
        <taxon>Alphaproteobacteria</taxon>
        <taxon>Hyphomicrobiales</taxon>
        <taxon>Aurantimonadaceae</taxon>
        <taxon>Jiella</taxon>
    </lineage>
</organism>
<evidence type="ECO:0000313" key="3">
    <source>
        <dbReference type="EMBL" id="MBO0904367.1"/>
    </source>
</evidence>
<keyword evidence="1" id="KW-0479">Metal-binding</keyword>
<dbReference type="SUPFAM" id="SSF49503">
    <property type="entry name" value="Cupredoxins"/>
    <property type="match status" value="2"/>
</dbReference>
<proteinExistence type="predicted"/>
<comment type="caution">
    <text evidence="3">The sequence shown here is derived from an EMBL/GenBank/DDBJ whole genome shotgun (WGS) entry which is preliminary data.</text>
</comment>
<dbReference type="InterPro" id="IPR002355">
    <property type="entry name" value="Cu_oxidase_Cu_BS"/>
</dbReference>
<name>A0ABS3J3X4_9HYPH</name>
<dbReference type="Gene3D" id="2.60.40.420">
    <property type="entry name" value="Cupredoxins - blue copper proteins"/>
    <property type="match status" value="2"/>
</dbReference>
<sequence>MRLTVKLKASGEETPLDVSEGAWVFTVNGQDYPDITVAPGASEVWRIQNASANITYRLRLSEISPSGRTNLGNLKFAVLQMDGATPVHLDANAGTGGSDALAAPQTEEILLMPGSRAELGIVSPQPEADLTYQLVAGPFQAGFTRDSADTWPRIALARVHFLANAPAAAPAQAAPAGTALVARNESAPGRAAPAREASLDDRLAGVFRIQPQAMPQRETLRRNQSRIATLQEKAQETARQPGASRYAPTYEASPANFCSDLAGLERWSLEQKAHPDQEIVRRIYFGIQETPDGEFFLLGETFLNQATGQEWNGKGQTIDYSGGRPVVPVTLSTFDPAAGPCAYKVDSPDAAETWELVNLSPEVHNFHIHQLKYRVRRDPKSGALFYRAPSPLDAVEIPASLAINTQTVDLQHDTIIVPRGTDTCSDIFTEVEPVSHEEGAVHRFSLDPKGKSCRGDGAAGDESGMIQLDMAFSGGQFASFPDPADPARLDPATFVLHCHILEHEDNGMMQRISVIDPKVADPGAAQSRLR</sequence>
<dbReference type="InterPro" id="IPR011706">
    <property type="entry name" value="Cu-oxidase_C"/>
</dbReference>